<evidence type="ECO:0000259" key="3">
    <source>
        <dbReference type="Pfam" id="PF15420"/>
    </source>
</evidence>
<dbReference type="Proteomes" id="UP000006075">
    <property type="component" value="Unassembled WGS sequence"/>
</dbReference>
<evidence type="ECO:0000259" key="2">
    <source>
        <dbReference type="Pfam" id="PF10081"/>
    </source>
</evidence>
<evidence type="ECO:0000256" key="1">
    <source>
        <dbReference type="SAM" id="Phobius"/>
    </source>
</evidence>
<dbReference type="HOGENOM" id="CLU_023789_0_0_11"/>
<keyword evidence="1" id="KW-0812">Transmembrane</keyword>
<dbReference type="PATRIC" id="fig|888439.3.peg.1584"/>
<dbReference type="ESTHER" id="9acto-k0yzf9">
    <property type="family name" value="Abhydrolase_9"/>
</dbReference>
<dbReference type="eggNOG" id="COG4425">
    <property type="taxonomic scope" value="Bacteria"/>
</dbReference>
<dbReference type="Pfam" id="PF15420">
    <property type="entry name" value="Abhydrolase_9_N"/>
    <property type="match status" value="1"/>
</dbReference>
<reference evidence="4 5" key="1">
    <citation type="submission" date="2012-07" db="EMBL/GenBank/DDBJ databases">
        <title>The Genome Sequence of Actinomyces neuii subsp. anitratus BVS029A5.</title>
        <authorList>
            <consortium name="The Broad Institute Genome Sequencing Platform"/>
            <person name="Earl A."/>
            <person name="Ward D."/>
            <person name="Feldgarden M."/>
            <person name="Gevers D."/>
            <person name="Saerens B."/>
            <person name="Vaneechoutte M."/>
            <person name="Walker B."/>
            <person name="Young S.K."/>
            <person name="Zeng Q."/>
            <person name="Gargeya S."/>
            <person name="Fitzgerald M."/>
            <person name="Haas B."/>
            <person name="Abouelleil A."/>
            <person name="Alvarado L."/>
            <person name="Arachchi H.M."/>
            <person name="Berlin A."/>
            <person name="Chapman S.B."/>
            <person name="Goldberg J."/>
            <person name="Griggs A."/>
            <person name="Gujja S."/>
            <person name="Hansen M."/>
            <person name="Howarth C."/>
            <person name="Imamovic A."/>
            <person name="Larimer J."/>
            <person name="McCowen C."/>
            <person name="Montmayeur A."/>
            <person name="Murphy C."/>
            <person name="Neiman D."/>
            <person name="Pearson M."/>
            <person name="Priest M."/>
            <person name="Roberts A."/>
            <person name="Saif S."/>
            <person name="Shea T."/>
            <person name="Sisk P."/>
            <person name="Sykes S."/>
            <person name="Wortman J."/>
            <person name="Nusbaum C."/>
            <person name="Birren B."/>
        </authorList>
    </citation>
    <scope>NUCLEOTIDE SEQUENCE [LARGE SCALE GENOMIC DNA]</scope>
    <source>
        <strain evidence="4 5">BVS029A5</strain>
    </source>
</reference>
<evidence type="ECO:0000313" key="4">
    <source>
        <dbReference type="EMBL" id="EJZ85089.1"/>
    </source>
</evidence>
<dbReference type="InterPro" id="IPR027788">
    <property type="entry name" value="Alpha/beta-hydrolase_N_dom"/>
</dbReference>
<proteinExistence type="predicted"/>
<accession>K0YZF9</accession>
<dbReference type="EMBL" id="AGWP01000009">
    <property type="protein sequence ID" value="EJZ85089.1"/>
    <property type="molecule type" value="Genomic_DNA"/>
</dbReference>
<feature type="transmembrane region" description="Helical" evidence="1">
    <location>
        <begin position="82"/>
        <end position="110"/>
    </location>
</feature>
<sequence length="626" mass="67947">MVVWVEASVDEKPLSWYWQSKYGILGKSVLVSFGPHPERQSVRQLAFGDYARLLPASVVGLIAAVNVALVVTAPLLLVKPPWAQSVAIGICSAFGYGFGALLGSIVYWIARALALQVVVEKRVLRLLAWIVSAGLLALATWGFVMNYRAAIKTASLTGMEKPSVIIYLLELALGAALAWGILQLISLVHQLTVKLIKSFGSRLPLPLARLAGWVLVITVVALVLYGGVIRGGLGWASKQAAELNKQTYPNASRPTSELVSGSVTSNEDWNLLGKEGRAYVAHTPSKSEISKLTKLPATQPIRAYASVAQHKNVAETARAVVAELERTGAFERPVLAVITTTGTGWVNSWNPGAFEYVTGGNCATAAMQYSYNPSWVQILANKDEVKRAGTTLVRAVLEKVSTLPKDKRPKVYLSGESLGAYSGLAALTELSKTAHGRHLVSLVSGQLWAGTPAFTPERVNLERARTHGSPQIAPVIDNGRHIRVVTSHGELATDIYGRELGRWSYPRTIYAQHASDPVTRWELPIWTAEPDWMREDAGHDVDSHLRWHWFVTFTQLSAELPLAIETEPEHGHNYQGEYLAYWRSLLGLPGAIGATTSPLTQEGSVGRAIGQGGATDKQILDALRAN</sequence>
<keyword evidence="1" id="KW-0472">Membrane</keyword>
<gene>
    <name evidence="4" type="ORF">HMPREF9240_01576</name>
</gene>
<organism evidence="4 5">
    <name type="scientific">Winkia neuii BV029A5</name>
    <dbReference type="NCBI Taxonomy" id="888439"/>
    <lineage>
        <taxon>Bacteria</taxon>
        <taxon>Bacillati</taxon>
        <taxon>Actinomycetota</taxon>
        <taxon>Actinomycetes</taxon>
        <taxon>Actinomycetales</taxon>
        <taxon>Actinomycetaceae</taxon>
        <taxon>Winkia</taxon>
    </lineage>
</organism>
<dbReference type="AlphaFoldDB" id="K0YZF9"/>
<dbReference type="InterPro" id="IPR027787">
    <property type="entry name" value="Alpha/beta-hydrolase_catalytic"/>
</dbReference>
<feature type="transmembrane region" description="Helical" evidence="1">
    <location>
        <begin position="53"/>
        <end position="76"/>
    </location>
</feature>
<feature type="transmembrane region" description="Helical" evidence="1">
    <location>
        <begin position="210"/>
        <end position="229"/>
    </location>
</feature>
<keyword evidence="5" id="KW-1185">Reference proteome</keyword>
<evidence type="ECO:0000313" key="5">
    <source>
        <dbReference type="Proteomes" id="UP000006075"/>
    </source>
</evidence>
<protein>
    <recommendedName>
        <fullName evidence="6">Alpha/beta-hydrolase catalytic domain-containing protein</fullName>
    </recommendedName>
</protein>
<feature type="domain" description="Alpha/beta-hydrolase catalytic" evidence="2">
    <location>
        <begin position="301"/>
        <end position="591"/>
    </location>
</feature>
<feature type="transmembrane region" description="Helical" evidence="1">
    <location>
        <begin position="122"/>
        <end position="144"/>
    </location>
</feature>
<keyword evidence="1" id="KW-1133">Transmembrane helix</keyword>
<name>K0YZF9_9ACTO</name>
<comment type="caution">
    <text evidence="4">The sequence shown here is derived from an EMBL/GenBank/DDBJ whole genome shotgun (WGS) entry which is preliminary data.</text>
</comment>
<feature type="transmembrane region" description="Helical" evidence="1">
    <location>
        <begin position="164"/>
        <end position="189"/>
    </location>
</feature>
<dbReference type="Pfam" id="PF10081">
    <property type="entry name" value="Abhydrolase_9"/>
    <property type="match status" value="1"/>
</dbReference>
<evidence type="ECO:0008006" key="6">
    <source>
        <dbReference type="Google" id="ProtNLM"/>
    </source>
</evidence>
<feature type="domain" description="Alpha/beta-hydrolase N-terminal" evidence="3">
    <location>
        <begin position="74"/>
        <end position="284"/>
    </location>
</feature>